<proteinExistence type="predicted"/>
<reference evidence="1 2" key="1">
    <citation type="journal article" date="2014" name="PLoS ONE">
        <title>Global Analysis of Gene Expression Profiles in Physic Nut (Jatropha curcas L.) Seedlings Exposed to Salt Stress.</title>
        <authorList>
            <person name="Zhang L."/>
            <person name="Zhang C."/>
            <person name="Wu P."/>
            <person name="Chen Y."/>
            <person name="Li M."/>
            <person name="Jiang H."/>
            <person name="Wu G."/>
        </authorList>
    </citation>
    <scope>NUCLEOTIDE SEQUENCE [LARGE SCALE GENOMIC DNA]</scope>
    <source>
        <strain evidence="2">cv. GZQX0401</strain>
        <tissue evidence="1">Young leaves</tissue>
    </source>
</reference>
<organism evidence="1 2">
    <name type="scientific">Jatropha curcas</name>
    <name type="common">Barbados nut</name>
    <dbReference type="NCBI Taxonomy" id="180498"/>
    <lineage>
        <taxon>Eukaryota</taxon>
        <taxon>Viridiplantae</taxon>
        <taxon>Streptophyta</taxon>
        <taxon>Embryophyta</taxon>
        <taxon>Tracheophyta</taxon>
        <taxon>Spermatophyta</taxon>
        <taxon>Magnoliopsida</taxon>
        <taxon>eudicotyledons</taxon>
        <taxon>Gunneridae</taxon>
        <taxon>Pentapetalae</taxon>
        <taxon>rosids</taxon>
        <taxon>fabids</taxon>
        <taxon>Malpighiales</taxon>
        <taxon>Euphorbiaceae</taxon>
        <taxon>Crotonoideae</taxon>
        <taxon>Jatropheae</taxon>
        <taxon>Jatropha</taxon>
    </lineage>
</organism>
<keyword evidence="2" id="KW-1185">Reference proteome</keyword>
<protein>
    <submittedName>
        <fullName evidence="1">Uncharacterized protein</fullName>
    </submittedName>
</protein>
<dbReference type="AlphaFoldDB" id="A0A067LGL2"/>
<accession>A0A067LGL2</accession>
<gene>
    <name evidence="1" type="ORF">JCGZ_25144</name>
</gene>
<dbReference type="EMBL" id="KK914261">
    <property type="protein sequence ID" value="KDP43695.1"/>
    <property type="molecule type" value="Genomic_DNA"/>
</dbReference>
<sequence>MAIIIGRLEHGSGASFAFILEHIWRVAQGIPETHLVSPYWMTPPDCTNVSIADNNEVSQLYEVARLKLTIARLSDEHIYKASTTPLVGRG</sequence>
<evidence type="ECO:0000313" key="2">
    <source>
        <dbReference type="Proteomes" id="UP000027138"/>
    </source>
</evidence>
<dbReference type="Proteomes" id="UP000027138">
    <property type="component" value="Unassembled WGS sequence"/>
</dbReference>
<name>A0A067LGL2_JATCU</name>
<evidence type="ECO:0000313" key="1">
    <source>
        <dbReference type="EMBL" id="KDP43695.1"/>
    </source>
</evidence>